<evidence type="ECO:0000313" key="7">
    <source>
        <dbReference type="EMBL" id="SAY38417.1"/>
    </source>
</evidence>
<protein>
    <recommendedName>
        <fullName evidence="6">Single Cache domain-containing protein</fullName>
    </recommendedName>
</protein>
<keyword evidence="8" id="KW-1185">Reference proteome</keyword>
<evidence type="ECO:0000256" key="2">
    <source>
        <dbReference type="ARBA" id="ARBA00022475"/>
    </source>
</evidence>
<dbReference type="RefSeq" id="WP_143324540.1">
    <property type="nucleotide sequence ID" value="NZ_FITM01000029.1"/>
</dbReference>
<keyword evidence="5" id="KW-0472">Membrane</keyword>
<comment type="subcellular location">
    <subcellularLocation>
        <location evidence="1">Cell membrane</location>
        <topology evidence="1">Multi-pass membrane protein</topology>
    </subcellularLocation>
</comment>
<dbReference type="Proteomes" id="UP000182631">
    <property type="component" value="Unassembled WGS sequence"/>
</dbReference>
<dbReference type="Gene3D" id="3.30.450.20">
    <property type="entry name" value="PAS domain"/>
    <property type="match status" value="1"/>
</dbReference>
<accession>A0A171DF39</accession>
<dbReference type="EMBL" id="FITM01000029">
    <property type="protein sequence ID" value="SAY38417.1"/>
    <property type="molecule type" value="Genomic_DNA"/>
</dbReference>
<evidence type="ECO:0000259" key="6">
    <source>
        <dbReference type="Pfam" id="PF17200"/>
    </source>
</evidence>
<evidence type="ECO:0000313" key="8">
    <source>
        <dbReference type="Proteomes" id="UP000182631"/>
    </source>
</evidence>
<organism evidence="7 8">
    <name type="scientific">Candidatus Synechococcus spongiarum</name>
    <dbReference type="NCBI Taxonomy" id="431041"/>
    <lineage>
        <taxon>Bacteria</taxon>
        <taxon>Bacillati</taxon>
        <taxon>Cyanobacteriota</taxon>
        <taxon>Cyanophyceae</taxon>
        <taxon>Synechococcales</taxon>
        <taxon>Synechococcaceae</taxon>
        <taxon>Synechococcus</taxon>
    </lineage>
</organism>
<evidence type="ECO:0000256" key="5">
    <source>
        <dbReference type="ARBA" id="ARBA00023136"/>
    </source>
</evidence>
<dbReference type="AlphaFoldDB" id="A0A171DF39"/>
<evidence type="ECO:0000256" key="1">
    <source>
        <dbReference type="ARBA" id="ARBA00004651"/>
    </source>
</evidence>
<keyword evidence="3" id="KW-0812">Transmembrane</keyword>
<keyword evidence="2" id="KW-1003">Cell membrane</keyword>
<proteinExistence type="predicted"/>
<gene>
    <name evidence="7" type="ORF">FLM9_275</name>
</gene>
<feature type="domain" description="Single Cache" evidence="6">
    <location>
        <begin position="83"/>
        <end position="159"/>
    </location>
</feature>
<reference evidence="8" key="1">
    <citation type="submission" date="2016-02" db="EMBL/GenBank/DDBJ databases">
        <authorList>
            <person name="liu f."/>
        </authorList>
    </citation>
    <scope>NUCLEOTIDE SEQUENCE [LARGE SCALE GENOMIC DNA]</scope>
</reference>
<keyword evidence="4" id="KW-1133">Transmembrane helix</keyword>
<dbReference type="Pfam" id="PF17200">
    <property type="entry name" value="sCache_2"/>
    <property type="match status" value="1"/>
</dbReference>
<dbReference type="InterPro" id="IPR033480">
    <property type="entry name" value="sCache_2"/>
</dbReference>
<evidence type="ECO:0000256" key="3">
    <source>
        <dbReference type="ARBA" id="ARBA00022692"/>
    </source>
</evidence>
<dbReference type="GO" id="GO:0005886">
    <property type="term" value="C:plasma membrane"/>
    <property type="evidence" value="ECO:0007669"/>
    <property type="project" value="UniProtKB-SubCell"/>
</dbReference>
<evidence type="ECO:0000256" key="4">
    <source>
        <dbReference type="ARBA" id="ARBA00022989"/>
    </source>
</evidence>
<name>A0A171DF39_9SYNE</name>
<sequence>MPWNLAPKVVMAGGYAQDLSQVPVNSSDLPRPAITAADVTDRETLTTFVEAAVQAFRAAYVAGGWSSLSATRNTFRAEGSGSVHVWVVSDEGYYIVFHGSQQHREGECANLGREDVNGIQFVRELIAAGAAGGGYVEYAYNNPEIESDEDTRSSKVGYATSFTLPGRDKNPFIVGSGIYHGSELPMALPFVARVAKDALNVPLVTLHFHPSFFWRAQ</sequence>